<comment type="caution">
    <text evidence="2">The sequence shown here is derived from an EMBL/GenBank/DDBJ whole genome shotgun (WGS) entry which is preliminary data.</text>
</comment>
<dbReference type="PANTHER" id="PTHR24637:SF421">
    <property type="entry name" value="CUTICLE COLLAGEN DPY-2"/>
    <property type="match status" value="1"/>
</dbReference>
<sequence length="223" mass="21335">ATGPQGPQGLPGADGATGAQGPQGLPGADGATGAQGPQGLPGADGATGPQGPQGIPGSSAVIPFASGASVVTLNTLALGLVGTPALLGFGNSIPGVSIVGGSFTLPVLSNFSFTAPRSGVLSNISAGFTSNIGLNLPGSTLTVRAEIYRATGTSNIFNSTGVGVNLAFDNTISIGETRVGTASGFTVPVNAGDRLLMVFTASAAGVDLVNTLTGSATAGLTIN</sequence>
<proteinExistence type="predicted"/>
<evidence type="ECO:0000313" key="2">
    <source>
        <dbReference type="EMBL" id="MBD7986025.1"/>
    </source>
</evidence>
<keyword evidence="3" id="KW-1185">Reference proteome</keyword>
<evidence type="ECO:0008006" key="4">
    <source>
        <dbReference type="Google" id="ProtNLM"/>
    </source>
</evidence>
<gene>
    <name evidence="2" type="ORF">H9649_15750</name>
</gene>
<organism evidence="2 3">
    <name type="scientific">Sporosarcina quadrami</name>
    <dbReference type="NCBI Taxonomy" id="2762234"/>
    <lineage>
        <taxon>Bacteria</taxon>
        <taxon>Bacillati</taxon>
        <taxon>Bacillota</taxon>
        <taxon>Bacilli</taxon>
        <taxon>Bacillales</taxon>
        <taxon>Caryophanaceae</taxon>
        <taxon>Sporosarcina</taxon>
    </lineage>
</organism>
<protein>
    <recommendedName>
        <fullName evidence="4">Collagen-like protein</fullName>
    </recommendedName>
</protein>
<dbReference type="Proteomes" id="UP000626786">
    <property type="component" value="Unassembled WGS sequence"/>
</dbReference>
<evidence type="ECO:0000313" key="3">
    <source>
        <dbReference type="Proteomes" id="UP000626786"/>
    </source>
</evidence>
<dbReference type="Gene3D" id="1.20.5.320">
    <property type="entry name" value="6-Phosphogluconate Dehydrogenase, domain 3"/>
    <property type="match status" value="1"/>
</dbReference>
<reference evidence="2 3" key="1">
    <citation type="submission" date="2020-08" db="EMBL/GenBank/DDBJ databases">
        <title>A Genomic Blueprint of the Chicken Gut Microbiome.</title>
        <authorList>
            <person name="Gilroy R."/>
            <person name="Ravi A."/>
            <person name="Getino M."/>
            <person name="Pursley I."/>
            <person name="Horton D.L."/>
            <person name="Alikhan N.-F."/>
            <person name="Baker D."/>
            <person name="Gharbi K."/>
            <person name="Hall N."/>
            <person name="Watson M."/>
            <person name="Adriaenssens E.M."/>
            <person name="Foster-Nyarko E."/>
            <person name="Jarju S."/>
            <person name="Secka A."/>
            <person name="Antonio M."/>
            <person name="Oren A."/>
            <person name="Chaudhuri R."/>
            <person name="La Ragione R.M."/>
            <person name="Hildebrand F."/>
            <person name="Pallen M.J."/>
        </authorList>
    </citation>
    <scope>NUCLEOTIDE SEQUENCE [LARGE SCALE GENOMIC DNA]</scope>
    <source>
        <strain evidence="2 3">Sa2YVA2</strain>
    </source>
</reference>
<accession>A0ABR8UDX0</accession>
<evidence type="ECO:0000256" key="1">
    <source>
        <dbReference type="SAM" id="MobiDB-lite"/>
    </source>
</evidence>
<dbReference type="InterPro" id="IPR008160">
    <property type="entry name" value="Collagen"/>
</dbReference>
<dbReference type="EMBL" id="JACSQN010000019">
    <property type="protein sequence ID" value="MBD7986025.1"/>
    <property type="molecule type" value="Genomic_DNA"/>
</dbReference>
<dbReference type="PANTHER" id="PTHR24637">
    <property type="entry name" value="COLLAGEN"/>
    <property type="match status" value="1"/>
</dbReference>
<name>A0ABR8UDX0_9BACL</name>
<feature type="non-terminal residue" evidence="2">
    <location>
        <position position="1"/>
    </location>
</feature>
<dbReference type="Pfam" id="PF01391">
    <property type="entry name" value="Collagen"/>
    <property type="match status" value="1"/>
</dbReference>
<dbReference type="NCBIfam" id="TIGR03721">
    <property type="entry name" value="exospore_TM"/>
    <property type="match status" value="1"/>
</dbReference>
<dbReference type="RefSeq" id="WP_191695849.1">
    <property type="nucleotide sequence ID" value="NZ_JACSQN010000019.1"/>
</dbReference>
<feature type="region of interest" description="Disordered" evidence="1">
    <location>
        <begin position="1"/>
        <end position="58"/>
    </location>
</feature>
<dbReference type="InterPro" id="IPR021210">
    <property type="entry name" value="Exosporium_BclB"/>
</dbReference>